<protein>
    <submittedName>
        <fullName evidence="2">Uncharacterized protein</fullName>
    </submittedName>
</protein>
<sequence length="115" mass="13095">MGWDREVEENVSADTTHKHIIYSRHQENVSISVYYQLHFSVFLPNFHRNLNSRLMAPRAFVIAMIRQSSSPSGKIAPGLGNDRSRSSYAQSSTNESQKARQTVVSTKSCRTQNHQ</sequence>
<keyword evidence="3" id="KW-1185">Reference proteome</keyword>
<feature type="compositionally biased region" description="Polar residues" evidence="1">
    <location>
        <begin position="86"/>
        <end position="115"/>
    </location>
</feature>
<gene>
    <name evidence="2" type="ORF">OIU77_011236</name>
</gene>
<comment type="caution">
    <text evidence="2">The sequence shown here is derived from an EMBL/GenBank/DDBJ whole genome shotgun (WGS) entry which is preliminary data.</text>
</comment>
<dbReference type="Proteomes" id="UP001141253">
    <property type="component" value="Chromosome 14"/>
</dbReference>
<reference evidence="2" key="1">
    <citation type="submission" date="2022-10" db="EMBL/GenBank/DDBJ databases">
        <authorList>
            <person name="Hyden B.L."/>
            <person name="Feng K."/>
            <person name="Yates T."/>
            <person name="Jawdy S."/>
            <person name="Smart L.B."/>
            <person name="Muchero W."/>
        </authorList>
    </citation>
    <scope>NUCLEOTIDE SEQUENCE</scope>
    <source>
        <tissue evidence="2">Shoot tip</tissue>
    </source>
</reference>
<evidence type="ECO:0000313" key="2">
    <source>
        <dbReference type="EMBL" id="KAJ6329725.1"/>
    </source>
</evidence>
<dbReference type="EMBL" id="JAPFFI010000022">
    <property type="protein sequence ID" value="KAJ6329725.1"/>
    <property type="molecule type" value="Genomic_DNA"/>
</dbReference>
<evidence type="ECO:0000256" key="1">
    <source>
        <dbReference type="SAM" id="MobiDB-lite"/>
    </source>
</evidence>
<accession>A0ABQ9AB28</accession>
<reference evidence="2" key="2">
    <citation type="journal article" date="2023" name="Int. J. Mol. Sci.">
        <title>De Novo Assembly and Annotation of 11 Diverse Shrub Willow (Salix) Genomes Reveals Novel Gene Organization in Sex-Linked Regions.</title>
        <authorList>
            <person name="Hyden B."/>
            <person name="Feng K."/>
            <person name="Yates T.B."/>
            <person name="Jawdy S."/>
            <person name="Cereghino C."/>
            <person name="Smart L.B."/>
            <person name="Muchero W."/>
        </authorList>
    </citation>
    <scope>NUCLEOTIDE SEQUENCE</scope>
    <source>
        <tissue evidence="2">Shoot tip</tissue>
    </source>
</reference>
<feature type="region of interest" description="Disordered" evidence="1">
    <location>
        <begin position="69"/>
        <end position="115"/>
    </location>
</feature>
<proteinExistence type="predicted"/>
<evidence type="ECO:0000313" key="3">
    <source>
        <dbReference type="Proteomes" id="UP001141253"/>
    </source>
</evidence>
<name>A0ABQ9AB28_9ROSI</name>
<organism evidence="2 3">
    <name type="scientific">Salix suchowensis</name>
    <dbReference type="NCBI Taxonomy" id="1278906"/>
    <lineage>
        <taxon>Eukaryota</taxon>
        <taxon>Viridiplantae</taxon>
        <taxon>Streptophyta</taxon>
        <taxon>Embryophyta</taxon>
        <taxon>Tracheophyta</taxon>
        <taxon>Spermatophyta</taxon>
        <taxon>Magnoliopsida</taxon>
        <taxon>eudicotyledons</taxon>
        <taxon>Gunneridae</taxon>
        <taxon>Pentapetalae</taxon>
        <taxon>rosids</taxon>
        <taxon>fabids</taxon>
        <taxon>Malpighiales</taxon>
        <taxon>Salicaceae</taxon>
        <taxon>Saliceae</taxon>
        <taxon>Salix</taxon>
    </lineage>
</organism>